<keyword evidence="4 5" id="KW-0732">Signal</keyword>
<keyword evidence="3" id="KW-0813">Transport</keyword>
<evidence type="ECO:0000313" key="6">
    <source>
        <dbReference type="EMBL" id="PXA64194.1"/>
    </source>
</evidence>
<feature type="signal peptide" evidence="5">
    <location>
        <begin position="1"/>
        <end position="22"/>
    </location>
</feature>
<dbReference type="GO" id="GO:0030313">
    <property type="term" value="C:cell envelope"/>
    <property type="evidence" value="ECO:0007669"/>
    <property type="project" value="UniProtKB-SubCell"/>
</dbReference>
<gene>
    <name evidence="6" type="ORF">CVS29_16340</name>
</gene>
<dbReference type="Proteomes" id="UP000246303">
    <property type="component" value="Unassembled WGS sequence"/>
</dbReference>
<evidence type="ECO:0000313" key="7">
    <source>
        <dbReference type="Proteomes" id="UP000246303"/>
    </source>
</evidence>
<dbReference type="Pfam" id="PF13416">
    <property type="entry name" value="SBP_bac_8"/>
    <property type="match status" value="1"/>
</dbReference>
<evidence type="ECO:0000256" key="3">
    <source>
        <dbReference type="ARBA" id="ARBA00022448"/>
    </source>
</evidence>
<comment type="subcellular location">
    <subcellularLocation>
        <location evidence="1">Cell envelope</location>
    </subcellularLocation>
</comment>
<dbReference type="PANTHER" id="PTHR43649:SF31">
    <property type="entry name" value="SN-GLYCEROL-3-PHOSPHATE-BINDING PERIPLASMIC PROTEIN UGPB"/>
    <property type="match status" value="1"/>
</dbReference>
<dbReference type="EMBL" id="QHLZ01000014">
    <property type="protein sequence ID" value="PXA64194.1"/>
    <property type="molecule type" value="Genomic_DNA"/>
</dbReference>
<organism evidence="6 7">
    <name type="scientific">Arthrobacter psychrochitiniphilus</name>
    <dbReference type="NCBI Taxonomy" id="291045"/>
    <lineage>
        <taxon>Bacteria</taxon>
        <taxon>Bacillati</taxon>
        <taxon>Actinomycetota</taxon>
        <taxon>Actinomycetes</taxon>
        <taxon>Micrococcales</taxon>
        <taxon>Micrococcaceae</taxon>
        <taxon>Arthrobacter</taxon>
    </lineage>
</organism>
<reference evidence="6 7" key="1">
    <citation type="submission" date="2018-05" db="EMBL/GenBank/DDBJ databases">
        <title>Genetic diversity of glacier-inhabiting Cryobacterium bacteria in China and description of Cryobacterium mengkeensis sp. nov. and Arthrobacter glacialis sp. nov.</title>
        <authorList>
            <person name="Liu Q."/>
            <person name="Xin Y.-H."/>
        </authorList>
    </citation>
    <scope>NUCLEOTIDE SEQUENCE [LARGE SCALE GENOMIC DNA]</scope>
    <source>
        <strain evidence="6 7">GP3</strain>
    </source>
</reference>
<dbReference type="PROSITE" id="PS51257">
    <property type="entry name" value="PROKAR_LIPOPROTEIN"/>
    <property type="match status" value="1"/>
</dbReference>
<dbReference type="PANTHER" id="PTHR43649">
    <property type="entry name" value="ARABINOSE-BINDING PROTEIN-RELATED"/>
    <property type="match status" value="1"/>
</dbReference>
<sequence length="454" mass="49074">MKKKQLSSLLVLTAMGATTAFMAVGCSSGDSGSADGTVNLNYALWDDKQLPAYQSCVDAFVKENPGISVKVTQTAWDQYWTNLTTELSSGTAPDVFTNHVSRYPELAANNQLLDLQPAVDAAKVDMGQYRAGLAENWVKDGKRYALPKDFDTIALAYDSQKLKDANIDPASLNDLSWNPKDGGTFEQVIAELTLDKNGNNGLSADFDKKNIKTYGLLAYEPGDGFGQTWWGNFAASNGFTYTEKNPFGTQYHYDSPELADTLTWFRSVVEKGYMLPPEKLGKLGPVQLLSSGQVAMNTNGSWQMNAFTEANKDIKFAKLPVGPEGRKSLLNGLGDSVYAGTKHPEQAEKLALYLGSPECQNAVASKAVVFPAITEADATAVEAFKNKSTTPIDPSAFIETADEKNGTVLYPITEHATEVNKIAGDAIDAIIRGTKQAQPALAEAQQQINSLFGK</sequence>
<protein>
    <submittedName>
        <fullName evidence="6">Sugar-binding protein</fullName>
    </submittedName>
</protein>
<dbReference type="RefSeq" id="WP_110107457.1">
    <property type="nucleotide sequence ID" value="NZ_JACBZZ010000001.1"/>
</dbReference>
<dbReference type="InterPro" id="IPR006059">
    <property type="entry name" value="SBP"/>
</dbReference>
<keyword evidence="7" id="KW-1185">Reference proteome</keyword>
<feature type="chain" id="PRO_5038807507" evidence="5">
    <location>
        <begin position="23"/>
        <end position="454"/>
    </location>
</feature>
<comment type="similarity">
    <text evidence="2">Belongs to the bacterial solute-binding protein 1 family.</text>
</comment>
<dbReference type="InterPro" id="IPR050490">
    <property type="entry name" value="Bact_solute-bd_prot1"/>
</dbReference>
<proteinExistence type="inferred from homology"/>
<dbReference type="CDD" id="cd13585">
    <property type="entry name" value="PBP2_TMBP_like"/>
    <property type="match status" value="1"/>
</dbReference>
<evidence type="ECO:0000256" key="5">
    <source>
        <dbReference type="SAM" id="SignalP"/>
    </source>
</evidence>
<evidence type="ECO:0000256" key="4">
    <source>
        <dbReference type="ARBA" id="ARBA00022729"/>
    </source>
</evidence>
<comment type="caution">
    <text evidence="6">The sequence shown here is derived from an EMBL/GenBank/DDBJ whole genome shotgun (WGS) entry which is preliminary data.</text>
</comment>
<evidence type="ECO:0000256" key="1">
    <source>
        <dbReference type="ARBA" id="ARBA00004196"/>
    </source>
</evidence>
<dbReference type="AlphaFoldDB" id="A0A2V3DPR4"/>
<dbReference type="OrthoDB" id="1650177at2"/>
<dbReference type="Gene3D" id="3.40.190.10">
    <property type="entry name" value="Periplasmic binding protein-like II"/>
    <property type="match status" value="1"/>
</dbReference>
<evidence type="ECO:0000256" key="2">
    <source>
        <dbReference type="ARBA" id="ARBA00008520"/>
    </source>
</evidence>
<name>A0A2V3DPR4_9MICC</name>
<dbReference type="SUPFAM" id="SSF53850">
    <property type="entry name" value="Periplasmic binding protein-like II"/>
    <property type="match status" value="1"/>
</dbReference>
<accession>A0A2V3DPR4</accession>